<organism evidence="2 3">
    <name type="scientific">Actinoplanes nipponensis</name>
    <dbReference type="NCBI Taxonomy" id="135950"/>
    <lineage>
        <taxon>Bacteria</taxon>
        <taxon>Bacillati</taxon>
        <taxon>Actinomycetota</taxon>
        <taxon>Actinomycetes</taxon>
        <taxon>Micromonosporales</taxon>
        <taxon>Micromonosporaceae</taxon>
        <taxon>Actinoplanes</taxon>
    </lineage>
</organism>
<gene>
    <name evidence="2" type="ORF">Ani05nite_63760</name>
</gene>
<sequence length="68" mass="7583">MSFANAGAGRIGSERDFRPAASDFRPTRSARAREARAGRHRWPRRLVSILHLAHSQSVELRNGTGSRN</sequence>
<proteinExistence type="predicted"/>
<accession>A0A919JP63</accession>
<feature type="region of interest" description="Disordered" evidence="1">
    <location>
        <begin position="1"/>
        <end position="39"/>
    </location>
</feature>
<protein>
    <submittedName>
        <fullName evidence="2">Uncharacterized protein</fullName>
    </submittedName>
</protein>
<comment type="caution">
    <text evidence="2">The sequence shown here is derived from an EMBL/GenBank/DDBJ whole genome shotgun (WGS) entry which is preliminary data.</text>
</comment>
<evidence type="ECO:0000313" key="3">
    <source>
        <dbReference type="Proteomes" id="UP000647172"/>
    </source>
</evidence>
<dbReference type="AlphaFoldDB" id="A0A919JP63"/>
<reference evidence="2" key="1">
    <citation type="submission" date="2021-01" db="EMBL/GenBank/DDBJ databases">
        <title>Whole genome shotgun sequence of Actinoplanes nipponensis NBRC 14063.</title>
        <authorList>
            <person name="Komaki H."/>
            <person name="Tamura T."/>
        </authorList>
    </citation>
    <scope>NUCLEOTIDE SEQUENCE</scope>
    <source>
        <strain evidence="2">NBRC 14063</strain>
    </source>
</reference>
<keyword evidence="3" id="KW-1185">Reference proteome</keyword>
<dbReference type="EMBL" id="BOMQ01000075">
    <property type="protein sequence ID" value="GIE52842.1"/>
    <property type="molecule type" value="Genomic_DNA"/>
</dbReference>
<dbReference type="Proteomes" id="UP000647172">
    <property type="component" value="Unassembled WGS sequence"/>
</dbReference>
<evidence type="ECO:0000313" key="2">
    <source>
        <dbReference type="EMBL" id="GIE52842.1"/>
    </source>
</evidence>
<name>A0A919JP63_9ACTN</name>
<evidence type="ECO:0000256" key="1">
    <source>
        <dbReference type="SAM" id="MobiDB-lite"/>
    </source>
</evidence>